<keyword evidence="2" id="KW-1185">Reference proteome</keyword>
<dbReference type="KEGG" id="btr:BT_0683"/>
<dbReference type="AlphaFoldDB" id="A9IQX7"/>
<proteinExistence type="predicted"/>
<reference evidence="1 2" key="1">
    <citation type="journal article" date="2007" name="Nat. Genet.">
        <title>Genomic analysis of Bartonella identifies type IV secretion systems as host adaptability factors.</title>
        <authorList>
            <person name="Saenz H.L."/>
            <person name="Engel P."/>
            <person name="Stoeckli M.C."/>
            <person name="Lanz C."/>
            <person name="Raddatz G."/>
            <person name="Vayssier-Taussat M."/>
            <person name="Birtles R."/>
            <person name="Schuster S.C."/>
            <person name="Dehio C."/>
        </authorList>
    </citation>
    <scope>NUCLEOTIDE SEQUENCE [LARGE SCALE GENOMIC DNA]</scope>
    <source>
        <strain evidence="2">DSM 28219 / CCUG 45778 / CIP 105476 / IBS 506</strain>
    </source>
</reference>
<evidence type="ECO:0000313" key="2">
    <source>
        <dbReference type="Proteomes" id="UP000001592"/>
    </source>
</evidence>
<protein>
    <submittedName>
        <fullName evidence="1">Uncharacterized protein</fullName>
    </submittedName>
</protein>
<dbReference type="HOGENOM" id="CLU_2328123_0_0_5"/>
<organism evidence="1 2">
    <name type="scientific">Bartonella tribocorum (strain DSM 28219 / CCUG 45778 / CIP 105476 / IBS 506)</name>
    <dbReference type="NCBI Taxonomy" id="382640"/>
    <lineage>
        <taxon>Bacteria</taxon>
        <taxon>Pseudomonadati</taxon>
        <taxon>Pseudomonadota</taxon>
        <taxon>Alphaproteobacteria</taxon>
        <taxon>Hyphomicrobiales</taxon>
        <taxon>Bartonellaceae</taxon>
        <taxon>Bartonella</taxon>
    </lineage>
</organism>
<accession>A9IQX7</accession>
<name>A9IQX7_BART1</name>
<gene>
    <name evidence="1" type="primary">int</name>
    <name evidence="1" type="ordered locus">BT_0683</name>
</gene>
<dbReference type="EMBL" id="AM260525">
    <property type="protein sequence ID" value="CAK01113.1"/>
    <property type="molecule type" value="Genomic_DNA"/>
</dbReference>
<evidence type="ECO:0000313" key="1">
    <source>
        <dbReference type="EMBL" id="CAK01113.1"/>
    </source>
</evidence>
<sequence>MITINQFARLSSNLKYHNFFHFKSFYIEQSKPLSRLLQAVVWVKNYRRLRNKIPLINHIKTNAVSTLKTSKIYDGAAVLFHKRKDDDIQWLLRYNTHE</sequence>
<dbReference type="Proteomes" id="UP000001592">
    <property type="component" value="Chromosome"/>
</dbReference>